<dbReference type="InterPro" id="IPR053729">
    <property type="entry name" value="MAD2L1BP_domain_sf"/>
</dbReference>
<dbReference type="FunFam" id="1.10.287.100:FF:000001">
    <property type="entry name" value="Transcription initiation factor IIA subunit"/>
    <property type="match status" value="1"/>
</dbReference>
<proteinExistence type="inferred from homology"/>
<dbReference type="FunFam" id="2.30.18.10:FF:000002">
    <property type="entry name" value="Transcription initiation factor IIA subunit 1"/>
    <property type="match status" value="1"/>
</dbReference>
<keyword evidence="3" id="KW-0805">Transcription regulation</keyword>
<name>A0A7R9P342_TIMCA</name>
<dbReference type="CDD" id="cd07976">
    <property type="entry name" value="TFIIA_alpha_beta_like"/>
    <property type="match status" value="1"/>
</dbReference>
<gene>
    <name evidence="7" type="ORF">TCMB3V08_LOCUS1037</name>
</gene>
<dbReference type="Gene3D" id="2.30.18.10">
    <property type="entry name" value="Transcription factor IIA (TFIIA), beta-barrel domain"/>
    <property type="match status" value="1"/>
</dbReference>
<dbReference type="SUPFAM" id="SSF50784">
    <property type="entry name" value="Transcription factor IIA (TFIIA), beta-barrel domain"/>
    <property type="match status" value="1"/>
</dbReference>
<dbReference type="EMBL" id="OE179274">
    <property type="protein sequence ID" value="CAD7568268.1"/>
    <property type="molecule type" value="Genomic_DNA"/>
</dbReference>
<comment type="similarity">
    <text evidence="2">Belongs to the TFIIA subunit 1 family.</text>
</comment>
<evidence type="ECO:0000256" key="2">
    <source>
        <dbReference type="ARBA" id="ARBA00010059"/>
    </source>
</evidence>
<dbReference type="PANTHER" id="PTHR12694:SF8">
    <property type="entry name" value="TRANSCRIPTION INITIATION FACTOR IIA SUBUNIT 1"/>
    <property type="match status" value="1"/>
</dbReference>
<evidence type="ECO:0000256" key="1">
    <source>
        <dbReference type="ARBA" id="ARBA00004123"/>
    </source>
</evidence>
<dbReference type="SUPFAM" id="SSF47396">
    <property type="entry name" value="Transcription factor IIA (TFIIA), alpha-helical domain"/>
    <property type="match status" value="1"/>
</dbReference>
<dbReference type="Gene3D" id="3.30.900.20">
    <property type="match status" value="1"/>
</dbReference>
<evidence type="ECO:0000256" key="4">
    <source>
        <dbReference type="ARBA" id="ARBA00023163"/>
    </source>
</evidence>
<dbReference type="PANTHER" id="PTHR12694">
    <property type="entry name" value="TRANSCRIPTION INITIATION FACTOR IIA SUBUNIT 1"/>
    <property type="match status" value="1"/>
</dbReference>
<evidence type="ECO:0000256" key="3">
    <source>
        <dbReference type="ARBA" id="ARBA00023015"/>
    </source>
</evidence>
<organism evidence="7">
    <name type="scientific">Timema californicum</name>
    <name type="common">California timema</name>
    <name type="synonym">Walking stick</name>
    <dbReference type="NCBI Taxonomy" id="61474"/>
    <lineage>
        <taxon>Eukaryota</taxon>
        <taxon>Metazoa</taxon>
        <taxon>Ecdysozoa</taxon>
        <taxon>Arthropoda</taxon>
        <taxon>Hexapoda</taxon>
        <taxon>Insecta</taxon>
        <taxon>Pterygota</taxon>
        <taxon>Neoptera</taxon>
        <taxon>Polyneoptera</taxon>
        <taxon>Phasmatodea</taxon>
        <taxon>Timematodea</taxon>
        <taxon>Timematoidea</taxon>
        <taxon>Timematidae</taxon>
        <taxon>Timema</taxon>
    </lineage>
</organism>
<feature type="region of interest" description="Disordered" evidence="6">
    <location>
        <begin position="1"/>
        <end position="21"/>
    </location>
</feature>
<reference evidence="7" key="1">
    <citation type="submission" date="2020-11" db="EMBL/GenBank/DDBJ databases">
        <authorList>
            <person name="Tran Van P."/>
        </authorList>
    </citation>
    <scope>NUCLEOTIDE SEQUENCE</scope>
</reference>
<dbReference type="Pfam" id="PF03153">
    <property type="entry name" value="TFIIA"/>
    <property type="match status" value="2"/>
</dbReference>
<keyword evidence="4" id="KW-0804">Transcription</keyword>
<dbReference type="InterPro" id="IPR004855">
    <property type="entry name" value="TFIIA_asu/bsu"/>
</dbReference>
<accession>A0A7R9P342</accession>
<evidence type="ECO:0000313" key="7">
    <source>
        <dbReference type="EMBL" id="CAD7568268.1"/>
    </source>
</evidence>
<protein>
    <submittedName>
        <fullName evidence="7">(California timema) hypothetical protein</fullName>
    </submittedName>
</protein>
<evidence type="ECO:0000256" key="6">
    <source>
        <dbReference type="SAM" id="MobiDB-lite"/>
    </source>
</evidence>
<comment type="subcellular location">
    <subcellularLocation>
        <location evidence="1">Nucleus</location>
    </subcellularLocation>
</comment>
<dbReference type="GO" id="GO:0005672">
    <property type="term" value="C:transcription factor TFIIA complex"/>
    <property type="evidence" value="ECO:0007669"/>
    <property type="project" value="InterPro"/>
</dbReference>
<sequence>MLPFDDALEDSQRAKTHKTHYRTDTRFGSSAVRSWFSTQPETHLIGGNRRDTPRPIVPAILACSGNDPRATYTTRTSLILSAEVTDHFPFTVPKQNSIWAEWRQQKERDKLLSLIDTISTFDETVKNLSAELRTGVVDEVVLSVGEDSDLYCIRLPRLEFTHQDSNHRMDKYALQLLRSISSSSDFQQILSQDCPPLNTSIFVKKNSANFGVDWLSPYDGFPDTWDPANKLKLYNSVIEDVISGVRECFLDEGVDEQVLQELKQIWETKLINSKAVEANPEPPEPQPPQKEGRNNASNKTGGANTKKASALAVAASEPGNTLHSVLTGPVISATMSLPPQVASSLLQQHEPLNSGDDVSDDDPTDLFDTDNVVVCQYDKITRSRNKWKFYLKDGIMSLGGKDYVFQKANGDAEW</sequence>
<dbReference type="SMART" id="SM01371">
    <property type="entry name" value="TFIIA"/>
    <property type="match status" value="1"/>
</dbReference>
<keyword evidence="5" id="KW-0539">Nucleus</keyword>
<dbReference type="GO" id="GO:0006367">
    <property type="term" value="P:transcription initiation at RNA polymerase II promoter"/>
    <property type="evidence" value="ECO:0007669"/>
    <property type="project" value="InterPro"/>
</dbReference>
<dbReference type="AlphaFoldDB" id="A0A7R9P342"/>
<dbReference type="Gene3D" id="1.10.287.100">
    <property type="match status" value="1"/>
</dbReference>
<dbReference type="InterPro" id="IPR009088">
    <property type="entry name" value="TFIIA_b-brl"/>
</dbReference>
<feature type="region of interest" description="Disordered" evidence="6">
    <location>
        <begin position="274"/>
        <end position="310"/>
    </location>
</feature>
<feature type="compositionally biased region" description="Polar residues" evidence="6">
    <location>
        <begin position="294"/>
        <end position="307"/>
    </location>
</feature>
<evidence type="ECO:0000256" key="5">
    <source>
        <dbReference type="ARBA" id="ARBA00023242"/>
    </source>
</evidence>